<dbReference type="Pfam" id="PF00172">
    <property type="entry name" value="Zn_clus"/>
    <property type="match status" value="1"/>
</dbReference>
<dbReference type="GeneID" id="25289625"/>
<keyword evidence="5" id="KW-0238">DNA-binding</keyword>
<dbReference type="RefSeq" id="XP_013277607.1">
    <property type="nucleotide sequence ID" value="XM_013422153.1"/>
</dbReference>
<dbReference type="PROSITE" id="PS50048">
    <property type="entry name" value="ZN2_CY6_FUNGAL_2"/>
    <property type="match status" value="1"/>
</dbReference>
<evidence type="ECO:0000256" key="6">
    <source>
        <dbReference type="ARBA" id="ARBA00023163"/>
    </source>
</evidence>
<organism evidence="9 10">
    <name type="scientific">Rhinocladiella mackenziei CBS 650.93</name>
    <dbReference type="NCBI Taxonomy" id="1442369"/>
    <lineage>
        <taxon>Eukaryota</taxon>
        <taxon>Fungi</taxon>
        <taxon>Dikarya</taxon>
        <taxon>Ascomycota</taxon>
        <taxon>Pezizomycotina</taxon>
        <taxon>Eurotiomycetes</taxon>
        <taxon>Chaetothyriomycetidae</taxon>
        <taxon>Chaetothyriales</taxon>
        <taxon>Herpotrichiellaceae</taxon>
        <taxon>Rhinocladiella</taxon>
    </lineage>
</organism>
<comment type="subcellular location">
    <subcellularLocation>
        <location evidence="1">Nucleus</location>
    </subcellularLocation>
</comment>
<dbReference type="InterPro" id="IPR001138">
    <property type="entry name" value="Zn2Cys6_DnaBD"/>
</dbReference>
<dbReference type="GO" id="GO:0003677">
    <property type="term" value="F:DNA binding"/>
    <property type="evidence" value="ECO:0007669"/>
    <property type="project" value="UniProtKB-KW"/>
</dbReference>
<evidence type="ECO:0000256" key="4">
    <source>
        <dbReference type="ARBA" id="ARBA00023015"/>
    </source>
</evidence>
<name>A0A0D2J448_9EURO</name>
<proteinExistence type="predicted"/>
<sequence>MYRPVEKRISCKRCQTRKIKCSRTTPCRSCSIAGVQCEFRADDWKRAPISHEYVAALEGRIAALESLLSSIKTSTGHERDSIIDGIDLVDHLPSAANTSRSTSGFNDPAGDRPKGYWNLGENGTPIFHGPGSVYITGLLRSYKSSSRLSPRSPSLEKITSIPGTVVKECVALFFRWQHPYCTIIDRHAFLSEFSSSPRTGEYCSPALLYAVCALGAGMSQDQNIKELAEPFSESAEEAVLAKSFWLSHIATSQALLLCSIFETGRGNVSKAWMYSGMAFRMAQDLGIHEDDQPPFWQGAQSTPFDDLESRRRMSLTYAISDKMLSLFFGRSPMMDECEPHSHTTCPVSSVSSSAKVTGPDELLSFHLWERWVSQQSANNLEDLDVSPVSTLLLTKQAELGSIIKEIQLRVHSANRKSHRGSEFWLEALYNKMNARLWSWHNSLPGEMRWSRWGSNLEEVNPSIATLHMLYHTARISLNRPLICKNRLKASSETSKLTSDAFEICDTSVWTIVGILRRFSTQYTLKNAPLIFVHGAVTAIDVALAMGSCSQKDPEGRPNMKDTILPAIDAALGELSHAWTIANDARNNLQNLLRNLQLEKQTKSEKYTNTSPSYTGFCPDFFDLHITDLGAAVTPGVHCMQQKPATVQAPDSLYLNMLGNNNLSVDYSTVFQYGDDSDSNFWSSLATSEDGTPSSWTGSQDSMSYLYGA</sequence>
<dbReference type="Pfam" id="PF04082">
    <property type="entry name" value="Fungal_trans"/>
    <property type="match status" value="1"/>
</dbReference>
<dbReference type="CDD" id="cd00067">
    <property type="entry name" value="GAL4"/>
    <property type="match status" value="1"/>
</dbReference>
<dbReference type="HOGENOM" id="CLU_015811_1_0_1"/>
<dbReference type="CDD" id="cd12148">
    <property type="entry name" value="fungal_TF_MHR"/>
    <property type="match status" value="1"/>
</dbReference>
<evidence type="ECO:0000256" key="1">
    <source>
        <dbReference type="ARBA" id="ARBA00004123"/>
    </source>
</evidence>
<evidence type="ECO:0000256" key="5">
    <source>
        <dbReference type="ARBA" id="ARBA00023125"/>
    </source>
</evidence>
<dbReference type="Gene3D" id="4.10.240.10">
    <property type="entry name" value="Zn(2)-C6 fungal-type DNA-binding domain"/>
    <property type="match status" value="1"/>
</dbReference>
<dbReference type="AlphaFoldDB" id="A0A0D2J448"/>
<dbReference type="GO" id="GO:0005634">
    <property type="term" value="C:nucleus"/>
    <property type="evidence" value="ECO:0007669"/>
    <property type="project" value="UniProtKB-SubCell"/>
</dbReference>
<keyword evidence="3" id="KW-0862">Zinc</keyword>
<dbReference type="GO" id="GO:0000981">
    <property type="term" value="F:DNA-binding transcription factor activity, RNA polymerase II-specific"/>
    <property type="evidence" value="ECO:0007669"/>
    <property type="project" value="InterPro"/>
</dbReference>
<dbReference type="GO" id="GO:0008270">
    <property type="term" value="F:zinc ion binding"/>
    <property type="evidence" value="ECO:0007669"/>
    <property type="project" value="InterPro"/>
</dbReference>
<dbReference type="SMART" id="SM00906">
    <property type="entry name" value="Fungal_trans"/>
    <property type="match status" value="1"/>
</dbReference>
<feature type="domain" description="Zn(2)-C6 fungal-type" evidence="8">
    <location>
        <begin position="10"/>
        <end position="39"/>
    </location>
</feature>
<dbReference type="InterPro" id="IPR051615">
    <property type="entry name" value="Transcr_Regulatory_Elem"/>
</dbReference>
<accession>A0A0D2J448</accession>
<protein>
    <recommendedName>
        <fullName evidence="8">Zn(2)-C6 fungal-type domain-containing protein</fullName>
    </recommendedName>
</protein>
<keyword evidence="4" id="KW-0805">Transcription regulation</keyword>
<gene>
    <name evidence="9" type="ORF">Z518_01554</name>
</gene>
<evidence type="ECO:0000259" key="8">
    <source>
        <dbReference type="PROSITE" id="PS50048"/>
    </source>
</evidence>
<reference evidence="9 10" key="1">
    <citation type="submission" date="2015-01" db="EMBL/GenBank/DDBJ databases">
        <title>The Genome Sequence of Rhinocladiella mackenzie CBS 650.93.</title>
        <authorList>
            <consortium name="The Broad Institute Genomics Platform"/>
            <person name="Cuomo C."/>
            <person name="de Hoog S."/>
            <person name="Gorbushina A."/>
            <person name="Stielow B."/>
            <person name="Teixiera M."/>
            <person name="Abouelleil A."/>
            <person name="Chapman S.B."/>
            <person name="Priest M."/>
            <person name="Young S.K."/>
            <person name="Wortman J."/>
            <person name="Nusbaum C."/>
            <person name="Birren B."/>
        </authorList>
    </citation>
    <scope>NUCLEOTIDE SEQUENCE [LARGE SCALE GENOMIC DNA]</scope>
    <source>
        <strain evidence="9 10">CBS 650.93</strain>
    </source>
</reference>
<evidence type="ECO:0000313" key="9">
    <source>
        <dbReference type="EMBL" id="KIX10471.1"/>
    </source>
</evidence>
<keyword evidence="7" id="KW-0539">Nucleus</keyword>
<dbReference type="VEuPathDB" id="FungiDB:Z518_01554"/>
<keyword evidence="10" id="KW-1185">Reference proteome</keyword>
<dbReference type="OrthoDB" id="2154091at2759"/>
<evidence type="ECO:0000256" key="2">
    <source>
        <dbReference type="ARBA" id="ARBA00022723"/>
    </source>
</evidence>
<evidence type="ECO:0000256" key="3">
    <source>
        <dbReference type="ARBA" id="ARBA00022833"/>
    </source>
</evidence>
<dbReference type="InterPro" id="IPR007219">
    <property type="entry name" value="XnlR_reg_dom"/>
</dbReference>
<dbReference type="SMART" id="SM00066">
    <property type="entry name" value="GAL4"/>
    <property type="match status" value="1"/>
</dbReference>
<dbReference type="Proteomes" id="UP000053617">
    <property type="component" value="Unassembled WGS sequence"/>
</dbReference>
<evidence type="ECO:0000313" key="10">
    <source>
        <dbReference type="Proteomes" id="UP000053617"/>
    </source>
</evidence>
<keyword evidence="6" id="KW-0804">Transcription</keyword>
<keyword evidence="2" id="KW-0479">Metal-binding</keyword>
<evidence type="ECO:0000256" key="7">
    <source>
        <dbReference type="ARBA" id="ARBA00023242"/>
    </source>
</evidence>
<dbReference type="GO" id="GO:0006351">
    <property type="term" value="P:DNA-templated transcription"/>
    <property type="evidence" value="ECO:0007669"/>
    <property type="project" value="InterPro"/>
</dbReference>
<dbReference type="InterPro" id="IPR036864">
    <property type="entry name" value="Zn2-C6_fun-type_DNA-bd_sf"/>
</dbReference>
<dbReference type="SUPFAM" id="SSF57701">
    <property type="entry name" value="Zn2/Cys6 DNA-binding domain"/>
    <property type="match status" value="1"/>
</dbReference>
<dbReference type="EMBL" id="KN847475">
    <property type="protein sequence ID" value="KIX10471.1"/>
    <property type="molecule type" value="Genomic_DNA"/>
</dbReference>
<dbReference type="PANTHER" id="PTHR31313:SF81">
    <property type="entry name" value="TY1 ENHANCER ACTIVATOR"/>
    <property type="match status" value="1"/>
</dbReference>
<dbReference type="STRING" id="1442369.A0A0D2J448"/>
<dbReference type="PANTHER" id="PTHR31313">
    <property type="entry name" value="TY1 ENHANCER ACTIVATOR"/>
    <property type="match status" value="1"/>
</dbReference>